<dbReference type="SUPFAM" id="SSF69304">
    <property type="entry name" value="Tricorn protease N-terminal domain"/>
    <property type="match status" value="1"/>
</dbReference>
<dbReference type="RefSeq" id="WP_041505064.1">
    <property type="nucleotide sequence ID" value="NZ_JPIU01000038.1"/>
</dbReference>
<gene>
    <name evidence="1" type="ORF">BA92_06670</name>
</gene>
<dbReference type="EMBL" id="JPIU01000038">
    <property type="protein sequence ID" value="KIO44713.1"/>
    <property type="molecule type" value="Genomic_DNA"/>
</dbReference>
<dbReference type="Proteomes" id="UP000031980">
    <property type="component" value="Unassembled WGS sequence"/>
</dbReference>
<organism evidence="1 2">
    <name type="scientific">Sanguibacteroides justesenii</name>
    <dbReference type="NCBI Taxonomy" id="1547597"/>
    <lineage>
        <taxon>Bacteria</taxon>
        <taxon>Pseudomonadati</taxon>
        <taxon>Bacteroidota</taxon>
        <taxon>Bacteroidia</taxon>
        <taxon>Bacteroidales</taxon>
        <taxon>Porphyromonadaceae</taxon>
        <taxon>Sanguibacteroides</taxon>
    </lineage>
</organism>
<accession>A0A0C3ME45</accession>
<sequence>MKKFIYIILGVFAMVSCIHDESNLGEEPISRLSFVKTLPKEYPVEKMSRFVLEAPEVKQENQEKSLSYEWQIDYEIVSTEKTLSYDCNVAGEFPCRLKIYNEDGAVFYEFVLKVPYPYEEGIALLSAYGGESMVSFRNVMQEGEVFQKHVYRLNSPNVSLGKEPKSILYNANYASVYIAAENPVKVVRVDARTMEVQNVLKYPEPRLDRMIERGKYGIFFVGGGRFLNMDCKTENYINTFQQALTGKWGSMPDAYVDDHIIYYEGTWSSKTVIFDRTSKLFLVEGYMGPERVYEDILCDVLLAALPAQNSKNYVLVFKDNAGQIKVAHVGVDNVRVLSQYSDTKGSITESSCFLTSKKETLLYYSKGNEIYRYDYQSAGNFPVSSDYTVGETGDVIKEMVFDPEEEKLYVALDAASGDYKGCVYCYDLNTKALLWHERGIAGEVVRMIYKK</sequence>
<evidence type="ECO:0000313" key="1">
    <source>
        <dbReference type="EMBL" id="KIO44713.1"/>
    </source>
</evidence>
<comment type="caution">
    <text evidence="1">The sequence shown here is derived from an EMBL/GenBank/DDBJ whole genome shotgun (WGS) entry which is preliminary data.</text>
</comment>
<dbReference type="OrthoDB" id="1014011at2"/>
<protein>
    <recommendedName>
        <fullName evidence="3">Bacteroidetes PKD-like domain-containing protein</fullName>
    </recommendedName>
</protein>
<keyword evidence="2" id="KW-1185">Reference proteome</keyword>
<evidence type="ECO:0000313" key="2">
    <source>
        <dbReference type="Proteomes" id="UP000031980"/>
    </source>
</evidence>
<dbReference type="AlphaFoldDB" id="A0A0C3ME45"/>
<evidence type="ECO:0008006" key="3">
    <source>
        <dbReference type="Google" id="ProtNLM"/>
    </source>
</evidence>
<dbReference type="PROSITE" id="PS51257">
    <property type="entry name" value="PROKAR_LIPOPROTEIN"/>
    <property type="match status" value="1"/>
</dbReference>
<reference evidence="1 2" key="1">
    <citation type="submission" date="2014-07" db="EMBL/GenBank/DDBJ databases">
        <title>Porphyromonadaceae bacterium OUH 308042 = ATCC BAA-2681 = DSM 28342 draft genome.</title>
        <authorList>
            <person name="Sydenham T.V."/>
            <person name="Hasman H."/>
            <person name="Justensen U.S."/>
        </authorList>
    </citation>
    <scope>NUCLEOTIDE SEQUENCE [LARGE SCALE GENOMIC DNA]</scope>
    <source>
        <strain evidence="1 2">OUH 308042</strain>
    </source>
</reference>
<dbReference type="SUPFAM" id="SSF69322">
    <property type="entry name" value="Tricorn protease domain 2"/>
    <property type="match status" value="1"/>
</dbReference>
<proteinExistence type="predicted"/>
<name>A0A0C3ME45_9PORP</name>